<organism evidence="1">
    <name type="scientific">Rhizophora mucronata</name>
    <name type="common">Asiatic mangrove</name>
    <dbReference type="NCBI Taxonomy" id="61149"/>
    <lineage>
        <taxon>Eukaryota</taxon>
        <taxon>Viridiplantae</taxon>
        <taxon>Streptophyta</taxon>
        <taxon>Embryophyta</taxon>
        <taxon>Tracheophyta</taxon>
        <taxon>Spermatophyta</taxon>
        <taxon>Magnoliopsida</taxon>
        <taxon>eudicotyledons</taxon>
        <taxon>Gunneridae</taxon>
        <taxon>Pentapetalae</taxon>
        <taxon>rosids</taxon>
        <taxon>fabids</taxon>
        <taxon>Malpighiales</taxon>
        <taxon>Rhizophoraceae</taxon>
        <taxon>Rhizophora</taxon>
    </lineage>
</organism>
<protein>
    <submittedName>
        <fullName evidence="1">Uncharacterized protein</fullName>
    </submittedName>
</protein>
<dbReference type="AlphaFoldDB" id="A0A2P2P6Q5"/>
<sequence>MKGIRIIQLGSCHLRHQCLGGPLLDLNPFMLSLVSK</sequence>
<name>A0A2P2P6Q5_RHIMU</name>
<evidence type="ECO:0000313" key="1">
    <source>
        <dbReference type="EMBL" id="MBX50369.1"/>
    </source>
</evidence>
<dbReference type="EMBL" id="GGEC01069885">
    <property type="protein sequence ID" value="MBX50369.1"/>
    <property type="molecule type" value="Transcribed_RNA"/>
</dbReference>
<proteinExistence type="predicted"/>
<reference evidence="1" key="1">
    <citation type="submission" date="2018-02" db="EMBL/GenBank/DDBJ databases">
        <title>Rhizophora mucronata_Transcriptome.</title>
        <authorList>
            <person name="Meera S.P."/>
            <person name="Sreeshan A."/>
            <person name="Augustine A."/>
        </authorList>
    </citation>
    <scope>NUCLEOTIDE SEQUENCE</scope>
    <source>
        <tissue evidence="1">Leaf</tissue>
    </source>
</reference>
<accession>A0A2P2P6Q5</accession>